<dbReference type="PANTHER" id="PTHR16133">
    <property type="entry name" value="SOLUTE CARRIER FAMILY 39 ZINC TRANSPORTER , MEMBER 9-RELATED"/>
    <property type="match status" value="1"/>
</dbReference>
<evidence type="ECO:0000256" key="3">
    <source>
        <dbReference type="ARBA" id="ARBA00022692"/>
    </source>
</evidence>
<evidence type="ECO:0000256" key="4">
    <source>
        <dbReference type="ARBA" id="ARBA00022989"/>
    </source>
</evidence>
<comment type="subcellular location">
    <subcellularLocation>
        <location evidence="1">Endomembrane system</location>
        <topology evidence="1">Multi-pass membrane protein</topology>
    </subcellularLocation>
    <subcellularLocation>
        <location evidence="2">Golgi apparatus membrane</location>
    </subcellularLocation>
</comment>
<sequence>MEGAYLLATLSAAMFIGSYLAGSIPLAFTLSQSRIRLLSIFGAGLLVGTALCVIIPEGVESLYGAQAELHEALYHKKELGALILEKNAAEQPVPPRMIPQGAQLSKTLNEEVEGGAKRTKRSEQLVAPQRSLQQIVGEPVPKGKEEAKLDGHSIPERAHERIPSHEGSVHKSIGFSLVTGFIVMLIIDQATRSAALKGGERARFKMTATIGLVVHAAADGVALGSASATNRTDVQFIVFLAIMLHKAPAAFGLVSFLLVEGLERVRVRHHLLVFSSAAPLTAVLTFYAIVAVGSESLSSSLSTGILMLFSAGTFLYVATVHVLPELVNSGDDYQLVGAANAAIGHSHSGGGPAFTMKELGAIILGAILPAILASSHSH</sequence>
<evidence type="ECO:0000256" key="1">
    <source>
        <dbReference type="ARBA" id="ARBA00004127"/>
    </source>
</evidence>
<evidence type="ECO:0000256" key="7">
    <source>
        <dbReference type="SAM" id="Phobius"/>
    </source>
</evidence>
<dbReference type="GO" id="GO:0046873">
    <property type="term" value="F:metal ion transmembrane transporter activity"/>
    <property type="evidence" value="ECO:0007669"/>
    <property type="project" value="InterPro"/>
</dbReference>
<dbReference type="AlphaFoldDB" id="F1L0I2"/>
<keyword evidence="3 7" id="KW-0812">Transmembrane</keyword>
<dbReference type="GO" id="GO:0000139">
    <property type="term" value="C:Golgi membrane"/>
    <property type="evidence" value="ECO:0007669"/>
    <property type="project" value="UniProtKB-SubCell"/>
</dbReference>
<feature type="transmembrane region" description="Helical" evidence="7">
    <location>
        <begin position="37"/>
        <end position="56"/>
    </location>
</feature>
<feature type="transmembrane region" description="Helical" evidence="7">
    <location>
        <begin position="234"/>
        <end position="259"/>
    </location>
</feature>
<name>F1L0I2_ASCSU</name>
<protein>
    <submittedName>
        <fullName evidence="8">Zinc transporter ZIP9</fullName>
    </submittedName>
</protein>
<dbReference type="EMBL" id="JI169077">
    <property type="protein sequence ID" value="ADY43636.1"/>
    <property type="molecule type" value="mRNA"/>
</dbReference>
<dbReference type="Pfam" id="PF02535">
    <property type="entry name" value="Zip"/>
    <property type="match status" value="1"/>
</dbReference>
<keyword evidence="5" id="KW-0333">Golgi apparatus</keyword>
<evidence type="ECO:0000313" key="8">
    <source>
        <dbReference type="EMBL" id="ADY43636.1"/>
    </source>
</evidence>
<feature type="transmembrane region" description="Helical" evidence="7">
    <location>
        <begin position="169"/>
        <end position="187"/>
    </location>
</feature>
<evidence type="ECO:0000256" key="2">
    <source>
        <dbReference type="ARBA" id="ARBA00004394"/>
    </source>
</evidence>
<organism evidence="8">
    <name type="scientific">Ascaris suum</name>
    <name type="common">Pig roundworm</name>
    <name type="synonym">Ascaris lumbricoides</name>
    <dbReference type="NCBI Taxonomy" id="6253"/>
    <lineage>
        <taxon>Eukaryota</taxon>
        <taxon>Metazoa</taxon>
        <taxon>Ecdysozoa</taxon>
        <taxon>Nematoda</taxon>
        <taxon>Chromadorea</taxon>
        <taxon>Rhabditida</taxon>
        <taxon>Spirurina</taxon>
        <taxon>Ascaridomorpha</taxon>
        <taxon>Ascaridoidea</taxon>
        <taxon>Ascarididae</taxon>
        <taxon>Ascaris</taxon>
    </lineage>
</organism>
<evidence type="ECO:0000256" key="6">
    <source>
        <dbReference type="ARBA" id="ARBA00023136"/>
    </source>
</evidence>
<dbReference type="InterPro" id="IPR003689">
    <property type="entry name" value="ZIP"/>
</dbReference>
<dbReference type="GO" id="GO:0006829">
    <property type="term" value="P:zinc ion transport"/>
    <property type="evidence" value="ECO:0007669"/>
    <property type="project" value="InterPro"/>
</dbReference>
<feature type="transmembrane region" description="Helical" evidence="7">
    <location>
        <begin position="208"/>
        <end position="228"/>
    </location>
</feature>
<keyword evidence="4 7" id="KW-1133">Transmembrane helix</keyword>
<evidence type="ECO:0000256" key="5">
    <source>
        <dbReference type="ARBA" id="ARBA00023034"/>
    </source>
</evidence>
<feature type="transmembrane region" description="Helical" evidence="7">
    <location>
        <begin position="6"/>
        <end position="30"/>
    </location>
</feature>
<accession>F1L0I2</accession>
<keyword evidence="6 7" id="KW-0472">Membrane</keyword>
<feature type="transmembrane region" description="Helical" evidence="7">
    <location>
        <begin position="304"/>
        <end position="323"/>
    </location>
</feature>
<dbReference type="InterPro" id="IPR045891">
    <property type="entry name" value="ZIP9"/>
</dbReference>
<reference evidence="8" key="1">
    <citation type="journal article" date="2011" name="Genome Res.">
        <title>Deep small RNA sequencing from the nematode Ascaris reveals conservation, functional diversification, and novel developmental profiles.</title>
        <authorList>
            <person name="Wang J."/>
            <person name="Czech B."/>
            <person name="Crunk A."/>
            <person name="Wallace A."/>
            <person name="Mitreva M."/>
            <person name="Hannon G.J."/>
            <person name="Davis R.E."/>
        </authorList>
    </citation>
    <scope>NUCLEOTIDE SEQUENCE</scope>
</reference>
<dbReference type="PANTHER" id="PTHR16133:SF0">
    <property type="entry name" value="ZINC_IRON REGULATED TRANSPORTER-RELATED PROTEIN 102B, ISOFORM E"/>
    <property type="match status" value="1"/>
</dbReference>
<proteinExistence type="evidence at transcript level"/>
<feature type="transmembrane region" description="Helical" evidence="7">
    <location>
        <begin position="271"/>
        <end position="292"/>
    </location>
</feature>